<protein>
    <submittedName>
        <fullName evidence="3">DUF4383 domain-containing protein</fullName>
    </submittedName>
</protein>
<gene>
    <name evidence="3" type="ORF">RNC47_30965</name>
</gene>
<comment type="caution">
    <text evidence="3">The sequence shown here is derived from an EMBL/GenBank/DDBJ whole genome shotgun (WGS) entry which is preliminary data.</text>
</comment>
<feature type="region of interest" description="Disordered" evidence="1">
    <location>
        <begin position="186"/>
        <end position="209"/>
    </location>
</feature>
<keyword evidence="4" id="KW-1185">Reference proteome</keyword>
<proteinExistence type="predicted"/>
<evidence type="ECO:0000313" key="4">
    <source>
        <dbReference type="Proteomes" id="UP001183420"/>
    </source>
</evidence>
<feature type="transmembrane region" description="Helical" evidence="2">
    <location>
        <begin position="117"/>
        <end position="136"/>
    </location>
</feature>
<accession>A0ABU2LZL3</accession>
<dbReference type="Proteomes" id="UP001183420">
    <property type="component" value="Unassembled WGS sequence"/>
</dbReference>
<reference evidence="4" key="1">
    <citation type="submission" date="2023-07" db="EMBL/GenBank/DDBJ databases">
        <title>30 novel species of actinomycetes from the DSMZ collection.</title>
        <authorList>
            <person name="Nouioui I."/>
        </authorList>
    </citation>
    <scope>NUCLEOTIDE SEQUENCE [LARGE SCALE GENOMIC DNA]</scope>
    <source>
        <strain evidence="4">DSM 44918</strain>
    </source>
</reference>
<keyword evidence="2" id="KW-0472">Membrane</keyword>
<feature type="transmembrane region" description="Helical" evidence="2">
    <location>
        <begin position="87"/>
        <end position="105"/>
    </location>
</feature>
<keyword evidence="2" id="KW-1133">Transmembrane helix</keyword>
<evidence type="ECO:0000256" key="2">
    <source>
        <dbReference type="SAM" id="Phobius"/>
    </source>
</evidence>
<feature type="transmembrane region" description="Helical" evidence="2">
    <location>
        <begin position="18"/>
        <end position="40"/>
    </location>
</feature>
<feature type="transmembrane region" description="Helical" evidence="2">
    <location>
        <begin position="52"/>
        <end position="75"/>
    </location>
</feature>
<evidence type="ECO:0000256" key="1">
    <source>
        <dbReference type="SAM" id="MobiDB-lite"/>
    </source>
</evidence>
<evidence type="ECO:0000313" key="3">
    <source>
        <dbReference type="EMBL" id="MDT0322743.1"/>
    </source>
</evidence>
<sequence length="209" mass="23529">MKHPVLDERQPAHHRLSLVYRVGAGLMGIGFVIFGMFGLFSNIGFFGTGNNAVIGLNSNGALSWLSIAVGLLLFAGMLKGGHFASNLNLVLGVLFVLSGFVNLAILRTGLNFLNFRIQNVIFSFVVGLVLLAFGTYGRFSGRLPHDNPYWRARHPRTALGMTAREREVERRRLELNDALVRERELKERAEREREAREREEEERGRHRAA</sequence>
<organism evidence="3 4">
    <name type="scientific">Streptomyces millisiae</name>
    <dbReference type="NCBI Taxonomy" id="3075542"/>
    <lineage>
        <taxon>Bacteria</taxon>
        <taxon>Bacillati</taxon>
        <taxon>Actinomycetota</taxon>
        <taxon>Actinomycetes</taxon>
        <taxon>Kitasatosporales</taxon>
        <taxon>Streptomycetaceae</taxon>
        <taxon>Streptomyces</taxon>
    </lineage>
</organism>
<dbReference type="EMBL" id="JAVREM010000072">
    <property type="protein sequence ID" value="MDT0322743.1"/>
    <property type="molecule type" value="Genomic_DNA"/>
</dbReference>
<keyword evidence="2" id="KW-0812">Transmembrane</keyword>
<name>A0ABU2LZL3_9ACTN</name>